<comment type="caution">
    <text evidence="2">The sequence shown here is derived from an EMBL/GenBank/DDBJ whole genome shotgun (WGS) entry which is preliminary data.</text>
</comment>
<sequence>MSTPESSSFIETAAGAITGATEQVNAGSSTDNDSHSHTSIGHQTNFVDDNNPHTNSVDGTTSHANSADDNSSHSNSNIGDTVDLVAKNNASNDGSLTPISNDGVVFMPYSEAQNPDSVKSCEREEFIECLEDGDLAVEHFVKINSAHFHRYADDTTKVAPESTLLTIRADGGEFFIHRAITKKSHMLNSAFAHRMKEGLSGIIEFEGDYKVWMIVLLAMYGAKQLPLGFIKHNAAVYVVKALEKADYVLAEESAKENVASMLTARLATFKTWKDHPLDDLEYTVHEDRVAEISEAFVAYRDCVATYKPFDLFGFGILVHTYCPNQIYQHFEDLWDDALFRYISRAGKTGPGGPHPSASALKLFMAF</sequence>
<gene>
    <name evidence="2" type="ORF">JX265_009099</name>
</gene>
<protein>
    <submittedName>
        <fullName evidence="2">Uncharacterized protein</fullName>
    </submittedName>
</protein>
<feature type="compositionally biased region" description="Low complexity" evidence="1">
    <location>
        <begin position="62"/>
        <end position="77"/>
    </location>
</feature>
<evidence type="ECO:0000313" key="2">
    <source>
        <dbReference type="EMBL" id="KAI1863053.1"/>
    </source>
</evidence>
<proteinExistence type="predicted"/>
<reference evidence="2" key="1">
    <citation type="submission" date="2021-03" db="EMBL/GenBank/DDBJ databases">
        <title>Revisited historic fungal species revealed as producer of novel bioactive compounds through whole genome sequencing and comparative genomics.</title>
        <authorList>
            <person name="Vignolle G.A."/>
            <person name="Hochenegger N."/>
            <person name="Mach R.L."/>
            <person name="Mach-Aigner A.R."/>
            <person name="Javad Rahimi M."/>
            <person name="Salim K.A."/>
            <person name="Chan C.M."/>
            <person name="Lim L.B.L."/>
            <person name="Cai F."/>
            <person name="Druzhinina I.S."/>
            <person name="U'Ren J.M."/>
            <person name="Derntl C."/>
        </authorList>
    </citation>
    <scope>NUCLEOTIDE SEQUENCE</scope>
    <source>
        <strain evidence="2">TUCIM 5799</strain>
    </source>
</reference>
<name>A0A9P9WH31_9PEZI</name>
<dbReference type="Proteomes" id="UP000829685">
    <property type="component" value="Unassembled WGS sequence"/>
</dbReference>
<evidence type="ECO:0000256" key="1">
    <source>
        <dbReference type="SAM" id="MobiDB-lite"/>
    </source>
</evidence>
<evidence type="ECO:0000313" key="3">
    <source>
        <dbReference type="Proteomes" id="UP000829685"/>
    </source>
</evidence>
<accession>A0A9P9WH31</accession>
<feature type="compositionally biased region" description="Polar residues" evidence="1">
    <location>
        <begin position="40"/>
        <end position="61"/>
    </location>
</feature>
<dbReference type="AlphaFoldDB" id="A0A9P9WH31"/>
<feature type="region of interest" description="Disordered" evidence="1">
    <location>
        <begin position="1"/>
        <end position="80"/>
    </location>
</feature>
<feature type="compositionally biased region" description="Low complexity" evidence="1">
    <location>
        <begin position="10"/>
        <end position="22"/>
    </location>
</feature>
<organism evidence="2 3">
    <name type="scientific">Neoarthrinium moseri</name>
    <dbReference type="NCBI Taxonomy" id="1658444"/>
    <lineage>
        <taxon>Eukaryota</taxon>
        <taxon>Fungi</taxon>
        <taxon>Dikarya</taxon>
        <taxon>Ascomycota</taxon>
        <taxon>Pezizomycotina</taxon>
        <taxon>Sordariomycetes</taxon>
        <taxon>Xylariomycetidae</taxon>
        <taxon>Amphisphaeriales</taxon>
        <taxon>Apiosporaceae</taxon>
        <taxon>Neoarthrinium</taxon>
    </lineage>
</organism>
<keyword evidence="3" id="KW-1185">Reference proteome</keyword>
<dbReference type="EMBL" id="JAFIMR010000026">
    <property type="protein sequence ID" value="KAI1863053.1"/>
    <property type="molecule type" value="Genomic_DNA"/>
</dbReference>